<evidence type="ECO:0000256" key="1">
    <source>
        <dbReference type="SAM" id="MobiDB-lite"/>
    </source>
</evidence>
<dbReference type="PROSITE" id="PS00463">
    <property type="entry name" value="ZN2_CY6_FUNGAL_1"/>
    <property type="match status" value="1"/>
</dbReference>
<dbReference type="SMART" id="SM00066">
    <property type="entry name" value="GAL4"/>
    <property type="match status" value="1"/>
</dbReference>
<feature type="compositionally biased region" description="Low complexity" evidence="1">
    <location>
        <begin position="1"/>
        <end position="15"/>
    </location>
</feature>
<accession>A0ABR3QCK9</accession>
<feature type="region of interest" description="Disordered" evidence="1">
    <location>
        <begin position="143"/>
        <end position="198"/>
    </location>
</feature>
<dbReference type="CDD" id="cd12148">
    <property type="entry name" value="fungal_TF_MHR"/>
    <property type="match status" value="1"/>
</dbReference>
<dbReference type="Pfam" id="PF00172">
    <property type="entry name" value="Zn_clus"/>
    <property type="match status" value="1"/>
</dbReference>
<feature type="region of interest" description="Disordered" evidence="1">
    <location>
        <begin position="752"/>
        <end position="777"/>
    </location>
</feature>
<feature type="region of interest" description="Disordered" evidence="1">
    <location>
        <begin position="43"/>
        <end position="130"/>
    </location>
</feature>
<dbReference type="InterPro" id="IPR052780">
    <property type="entry name" value="AAA_Catabolism_Regulators"/>
</dbReference>
<dbReference type="Proteomes" id="UP001565368">
    <property type="component" value="Unassembled WGS sequence"/>
</dbReference>
<dbReference type="Gene3D" id="4.10.240.10">
    <property type="entry name" value="Zn(2)-C6 fungal-type DNA-binding domain"/>
    <property type="match status" value="1"/>
</dbReference>
<evidence type="ECO:0000259" key="2">
    <source>
        <dbReference type="PROSITE" id="PS50048"/>
    </source>
</evidence>
<gene>
    <name evidence="3" type="primary">RCY1_2</name>
    <name evidence="3" type="ORF">Q8F55_000130</name>
</gene>
<feature type="compositionally biased region" description="Gly residues" evidence="1">
    <location>
        <begin position="97"/>
        <end position="106"/>
    </location>
</feature>
<dbReference type="SUPFAM" id="SSF57701">
    <property type="entry name" value="Zn2/Cys6 DNA-binding domain"/>
    <property type="match status" value="1"/>
</dbReference>
<dbReference type="InterPro" id="IPR001138">
    <property type="entry name" value="Zn2Cys6_DnaBD"/>
</dbReference>
<keyword evidence="4" id="KW-1185">Reference proteome</keyword>
<feature type="domain" description="Zn(2)-C6 fungal-type" evidence="2">
    <location>
        <begin position="31"/>
        <end position="67"/>
    </location>
</feature>
<name>A0ABR3QCK9_9TREE</name>
<feature type="compositionally biased region" description="Basic and acidic residues" evidence="1">
    <location>
        <begin position="165"/>
        <end position="180"/>
    </location>
</feature>
<protein>
    <submittedName>
        <fullName evidence="3">F-box protein: endocytic membrane traffic, recycling ReCYcling 1</fullName>
    </submittedName>
</protein>
<sequence length="874" mass="95512">MNSDADAAAASAAQHAADEAKKERAKRGYRACLHCRSRKAKCDLGDIDAPSSPPCSRCRRESRECVFAPSRRGGNNAKKRRDAEDVGGGSASASASSGGGGGGGLGLTTLPPPHRAPPSAYPPSVDVLNPSPKAEVYLFNHPSVSSTDMSPATDPSPVTMMGSDAGRESRHERDRRSPDTKRRRLHLGPSLQRTDPSSIVVADMQNESDALHILALASAGRPSSEGSKSPRQRPAAPVRRGRFATPARIEDFALIRLGIVDEETVTRLTNVFFRFHHHFFPMVPAAMIPRTPEQLAELAVSERYLVTAMIIVASRNDHAPGMRQVHERAWATMRGWISDIACLGAPPTVGFVEALLLLAENLPRDPPYPGSEDPAHAQGFGEEVHGSENRQAWNLIGTAIRSAYMLDLDKLALKLFPETERTFEIERARLAYTYCYLFDRHVSLRLGKAFWSRGPNLCFQGFSASAQTGPAAAPGNFPFLREIQPGPGSPAGEYQQEDLASLIQTYLELTQLMSNAHDVLYPNPSRTRSLVVYGEYFKYIDELARSLDGFKILWRDKKWKLFPLTDAVWAMFYYTQLYICAFSFQAHVERASIRAEEEYNNDTAHPDGPRPPLSLFPRGAAASPDARYIFQSIDAARQLLHICVDRLHPGGALPYLPNRFLLWFTYAAIVLLKALYSGAMLRADHAPAHKLIDRLCECFAEASLDKDHPAVRYGLQLRSLRRKLAGMSNSAHSPTGGNTVPLPQTTKTPVETPAGVDTSVPWIGDPPPSDSSWFPSAPQASAPISFPYSTPVPGSAGAPAPPHQQPLSDVVNLHPRDNVNVSVDNNLGFATLDDWFGMAGNGGQGTENPFEALDLADFWMKVGPGEAQGGFPFR</sequence>
<dbReference type="InterPro" id="IPR036864">
    <property type="entry name" value="Zn2-C6_fun-type_DNA-bd_sf"/>
</dbReference>
<evidence type="ECO:0000313" key="3">
    <source>
        <dbReference type="EMBL" id="KAL1412385.1"/>
    </source>
</evidence>
<dbReference type="PROSITE" id="PS50048">
    <property type="entry name" value="ZN2_CY6_FUNGAL_2"/>
    <property type="match status" value="1"/>
</dbReference>
<feature type="region of interest" description="Disordered" evidence="1">
    <location>
        <begin position="219"/>
        <end position="240"/>
    </location>
</feature>
<feature type="compositionally biased region" description="Pro residues" evidence="1">
    <location>
        <begin position="110"/>
        <end position="121"/>
    </location>
</feature>
<organism evidence="3 4">
    <name type="scientific">Vanrija albida</name>
    <dbReference type="NCBI Taxonomy" id="181172"/>
    <lineage>
        <taxon>Eukaryota</taxon>
        <taxon>Fungi</taxon>
        <taxon>Dikarya</taxon>
        <taxon>Basidiomycota</taxon>
        <taxon>Agaricomycotina</taxon>
        <taxon>Tremellomycetes</taxon>
        <taxon>Trichosporonales</taxon>
        <taxon>Trichosporonaceae</taxon>
        <taxon>Vanrija</taxon>
    </lineage>
</organism>
<reference evidence="3 4" key="1">
    <citation type="submission" date="2023-08" db="EMBL/GenBank/DDBJ databases">
        <title>Annotated Genome Sequence of Vanrija albida AlHP1.</title>
        <authorList>
            <person name="Herzog R."/>
        </authorList>
    </citation>
    <scope>NUCLEOTIDE SEQUENCE [LARGE SCALE GENOMIC DNA]</scope>
    <source>
        <strain evidence="3 4">AlHP1</strain>
    </source>
</reference>
<comment type="caution">
    <text evidence="3">The sequence shown here is derived from an EMBL/GenBank/DDBJ whole genome shotgun (WGS) entry which is preliminary data.</text>
</comment>
<dbReference type="PANTHER" id="PTHR31644">
    <property type="entry name" value="TRANSCRIPTIONAL ACTIVATOR ARO80-RELATED"/>
    <property type="match status" value="1"/>
</dbReference>
<feature type="region of interest" description="Disordered" evidence="1">
    <location>
        <begin position="1"/>
        <end position="28"/>
    </location>
</feature>
<proteinExistence type="predicted"/>
<dbReference type="RefSeq" id="XP_069212329.1">
    <property type="nucleotide sequence ID" value="XM_069348785.1"/>
</dbReference>
<feature type="region of interest" description="Disordered" evidence="1">
    <location>
        <begin position="789"/>
        <end position="809"/>
    </location>
</feature>
<evidence type="ECO:0000313" key="4">
    <source>
        <dbReference type="Proteomes" id="UP001565368"/>
    </source>
</evidence>
<dbReference type="CDD" id="cd00067">
    <property type="entry name" value="GAL4"/>
    <property type="match status" value="1"/>
</dbReference>
<dbReference type="PANTHER" id="PTHR31644:SF1">
    <property type="entry name" value="ZN(II)2CYS6 TRANSCRIPTION FACTOR (EUROFUNG)"/>
    <property type="match status" value="1"/>
</dbReference>
<dbReference type="EMBL" id="JBBXJM010000001">
    <property type="protein sequence ID" value="KAL1412385.1"/>
    <property type="molecule type" value="Genomic_DNA"/>
</dbReference>
<dbReference type="GeneID" id="95981173"/>